<evidence type="ECO:0000256" key="1">
    <source>
        <dbReference type="SAM" id="SignalP"/>
    </source>
</evidence>
<comment type="caution">
    <text evidence="2">The sequence shown here is derived from an EMBL/GenBank/DDBJ whole genome shotgun (WGS) entry which is preliminary data.</text>
</comment>
<feature type="signal peptide" evidence="1">
    <location>
        <begin position="1"/>
        <end position="19"/>
    </location>
</feature>
<dbReference type="EMBL" id="BGPR01000009">
    <property type="protein sequence ID" value="GBL76095.1"/>
    <property type="molecule type" value="Genomic_DNA"/>
</dbReference>
<gene>
    <name evidence="2" type="ORF">AVEN_234396_1</name>
</gene>
<dbReference type="Proteomes" id="UP000499080">
    <property type="component" value="Unassembled WGS sequence"/>
</dbReference>
<reference evidence="2 3" key="1">
    <citation type="journal article" date="2019" name="Sci. Rep.">
        <title>Orb-weaving spider Araneus ventricosus genome elucidates the spidroin gene catalogue.</title>
        <authorList>
            <person name="Kono N."/>
            <person name="Nakamura H."/>
            <person name="Ohtoshi R."/>
            <person name="Moran D.A.P."/>
            <person name="Shinohara A."/>
            <person name="Yoshida Y."/>
            <person name="Fujiwara M."/>
            <person name="Mori M."/>
            <person name="Tomita M."/>
            <person name="Arakawa K."/>
        </authorList>
    </citation>
    <scope>NUCLEOTIDE SEQUENCE [LARGE SCALE GENOMIC DNA]</scope>
</reference>
<feature type="chain" id="PRO_5021395841" description="DUF19 domain-containing protein" evidence="1">
    <location>
        <begin position="20"/>
        <end position="134"/>
    </location>
</feature>
<protein>
    <recommendedName>
        <fullName evidence="4">DUF19 domain-containing protein</fullName>
    </recommendedName>
</protein>
<keyword evidence="1" id="KW-0732">Signal</keyword>
<accession>A0A4Y2A9U4</accession>
<proteinExistence type="predicted"/>
<name>A0A4Y2A9U4_ARAVE</name>
<evidence type="ECO:0000313" key="2">
    <source>
        <dbReference type="EMBL" id="GBL76095.1"/>
    </source>
</evidence>
<dbReference type="OrthoDB" id="6412997at2759"/>
<keyword evidence="3" id="KW-1185">Reference proteome</keyword>
<dbReference type="AlphaFoldDB" id="A0A4Y2A9U4"/>
<evidence type="ECO:0000313" key="3">
    <source>
        <dbReference type="Proteomes" id="UP000499080"/>
    </source>
</evidence>
<organism evidence="2 3">
    <name type="scientific">Araneus ventricosus</name>
    <name type="common">Orbweaver spider</name>
    <name type="synonym">Epeira ventricosa</name>
    <dbReference type="NCBI Taxonomy" id="182803"/>
    <lineage>
        <taxon>Eukaryota</taxon>
        <taxon>Metazoa</taxon>
        <taxon>Ecdysozoa</taxon>
        <taxon>Arthropoda</taxon>
        <taxon>Chelicerata</taxon>
        <taxon>Arachnida</taxon>
        <taxon>Araneae</taxon>
        <taxon>Araneomorphae</taxon>
        <taxon>Entelegynae</taxon>
        <taxon>Araneoidea</taxon>
        <taxon>Araneidae</taxon>
        <taxon>Araneus</taxon>
    </lineage>
</organism>
<evidence type="ECO:0008006" key="4">
    <source>
        <dbReference type="Google" id="ProtNLM"/>
    </source>
</evidence>
<sequence length="134" mass="15326">MLSLLTFVLLCLVSRETRAFDEELETDQFIDALCVPDTMKAIAQCADLLPQTGKETVYSCGRNVSQTFQDKMILAAETFCEREDVRDLLFLCWEKGLSELYETSREEEVDEDISKGMNDFQACLQEVLDGLFEE</sequence>